<dbReference type="InterPro" id="IPR029787">
    <property type="entry name" value="Nucleotide_cyclase"/>
</dbReference>
<dbReference type="AlphaFoldDB" id="A0A4V2UKC0"/>
<dbReference type="NCBIfam" id="TIGR00254">
    <property type="entry name" value="GGDEF"/>
    <property type="match status" value="1"/>
</dbReference>
<comment type="cofactor">
    <cofactor evidence="1">
        <name>Mg(2+)</name>
        <dbReference type="ChEBI" id="CHEBI:18420"/>
    </cofactor>
</comment>
<evidence type="ECO:0000313" key="4">
    <source>
        <dbReference type="EMBL" id="TCS43713.1"/>
    </source>
</evidence>
<feature type="domain" description="GGDEF" evidence="3">
    <location>
        <begin position="169"/>
        <end position="306"/>
    </location>
</feature>
<dbReference type="GO" id="GO:0043709">
    <property type="term" value="P:cell adhesion involved in single-species biofilm formation"/>
    <property type="evidence" value="ECO:0007669"/>
    <property type="project" value="TreeGrafter"/>
</dbReference>
<dbReference type="EC" id="2.7.7.65" evidence="2"/>
<gene>
    <name evidence="4" type="ORF">BCF53_10155</name>
</gene>
<dbReference type="GO" id="GO:1902201">
    <property type="term" value="P:negative regulation of bacterial-type flagellum-dependent cell motility"/>
    <property type="evidence" value="ECO:0007669"/>
    <property type="project" value="TreeGrafter"/>
</dbReference>
<dbReference type="SMART" id="SM00267">
    <property type="entry name" value="GGDEF"/>
    <property type="match status" value="1"/>
</dbReference>
<dbReference type="PANTHER" id="PTHR45138:SF24">
    <property type="entry name" value="DIGUANYLATE CYCLASE DGCC-RELATED"/>
    <property type="match status" value="1"/>
</dbReference>
<comment type="caution">
    <text evidence="4">The sequence shown here is derived from an EMBL/GenBank/DDBJ whole genome shotgun (WGS) entry which is preliminary data.</text>
</comment>
<dbReference type="InterPro" id="IPR050469">
    <property type="entry name" value="Diguanylate_Cyclase"/>
</dbReference>
<proteinExistence type="predicted"/>
<dbReference type="InterPro" id="IPR043128">
    <property type="entry name" value="Rev_trsase/Diguanyl_cyclase"/>
</dbReference>
<dbReference type="PANTHER" id="PTHR45138">
    <property type="entry name" value="REGULATORY COMPONENTS OF SENSORY TRANSDUCTION SYSTEM"/>
    <property type="match status" value="1"/>
</dbReference>
<dbReference type="SUPFAM" id="SSF55073">
    <property type="entry name" value="Nucleotide cyclase"/>
    <property type="match status" value="1"/>
</dbReference>
<evidence type="ECO:0000313" key="5">
    <source>
        <dbReference type="Proteomes" id="UP000295793"/>
    </source>
</evidence>
<evidence type="ECO:0000256" key="2">
    <source>
        <dbReference type="ARBA" id="ARBA00012528"/>
    </source>
</evidence>
<evidence type="ECO:0000259" key="3">
    <source>
        <dbReference type="PROSITE" id="PS50887"/>
    </source>
</evidence>
<reference evidence="4 5" key="1">
    <citation type="submission" date="2019-03" db="EMBL/GenBank/DDBJ databases">
        <title>Genomic Encyclopedia of Archaeal and Bacterial Type Strains, Phase II (KMG-II): from individual species to whole genera.</title>
        <authorList>
            <person name="Goeker M."/>
        </authorList>
    </citation>
    <scope>NUCLEOTIDE SEQUENCE [LARGE SCALE GENOMIC DNA]</scope>
    <source>
        <strain evidence="4 5">DSM 15388</strain>
    </source>
</reference>
<dbReference type="CDD" id="cd01949">
    <property type="entry name" value="GGDEF"/>
    <property type="match status" value="1"/>
</dbReference>
<name>A0A4V2UKC0_9GAMM</name>
<dbReference type="OrthoDB" id="73375at2"/>
<dbReference type="SUPFAM" id="SSF55785">
    <property type="entry name" value="PYP-like sensor domain (PAS domain)"/>
    <property type="match status" value="1"/>
</dbReference>
<dbReference type="EMBL" id="SLZR01000001">
    <property type="protein sequence ID" value="TCS43713.1"/>
    <property type="molecule type" value="Genomic_DNA"/>
</dbReference>
<keyword evidence="5" id="KW-1185">Reference proteome</keyword>
<organism evidence="4 5">
    <name type="scientific">Reinekea marinisedimentorum</name>
    <dbReference type="NCBI Taxonomy" id="230495"/>
    <lineage>
        <taxon>Bacteria</taxon>
        <taxon>Pseudomonadati</taxon>
        <taxon>Pseudomonadota</taxon>
        <taxon>Gammaproteobacteria</taxon>
        <taxon>Oceanospirillales</taxon>
        <taxon>Saccharospirillaceae</taxon>
        <taxon>Reinekea</taxon>
    </lineage>
</organism>
<evidence type="ECO:0000256" key="1">
    <source>
        <dbReference type="ARBA" id="ARBA00001946"/>
    </source>
</evidence>
<dbReference type="RefSeq" id="WP_132698690.1">
    <property type="nucleotide sequence ID" value="NZ_SLZR01000001.1"/>
</dbReference>
<dbReference type="InterPro" id="IPR035965">
    <property type="entry name" value="PAS-like_dom_sf"/>
</dbReference>
<dbReference type="Gene3D" id="3.30.450.20">
    <property type="entry name" value="PAS domain"/>
    <property type="match status" value="1"/>
</dbReference>
<sequence>MQPSLALLASILDSLSEHLVVIDRRGVIQYVNRSWMQFGQSNACAVAKSWQGVNYLAECDSAAQRGDSFGVNAAAGIRAVITRQQDEFYFEYPCHSPHEKRWFLMRVSTLSLPGEPLFIISHLNITERKLAEETAIELSRNDGLTGLANRRYFNEFLNAEWRRCQRLKAPVTLAIMDLDFFKQINDRYGHQLGDQCLQRIGELLSHYANRPNDICARYGGEEFALVYSGSELPDIATMMETLLAEIRELAIENSDSKISTTLTASIGMASMIPKVGDTELELIRKADMALYAAKKNGRDQLYLESPD</sequence>
<dbReference type="Gene3D" id="3.30.70.270">
    <property type="match status" value="1"/>
</dbReference>
<dbReference type="Pfam" id="PF00990">
    <property type="entry name" value="GGDEF"/>
    <property type="match status" value="1"/>
</dbReference>
<dbReference type="PROSITE" id="PS50887">
    <property type="entry name" value="GGDEF"/>
    <property type="match status" value="1"/>
</dbReference>
<dbReference type="Proteomes" id="UP000295793">
    <property type="component" value="Unassembled WGS sequence"/>
</dbReference>
<dbReference type="GO" id="GO:0005886">
    <property type="term" value="C:plasma membrane"/>
    <property type="evidence" value="ECO:0007669"/>
    <property type="project" value="TreeGrafter"/>
</dbReference>
<dbReference type="GO" id="GO:0052621">
    <property type="term" value="F:diguanylate cyclase activity"/>
    <property type="evidence" value="ECO:0007669"/>
    <property type="project" value="UniProtKB-EC"/>
</dbReference>
<accession>A0A4V2UKC0</accession>
<dbReference type="InterPro" id="IPR000160">
    <property type="entry name" value="GGDEF_dom"/>
</dbReference>
<dbReference type="FunFam" id="3.30.70.270:FF:000001">
    <property type="entry name" value="Diguanylate cyclase domain protein"/>
    <property type="match status" value="1"/>
</dbReference>
<protein>
    <recommendedName>
        <fullName evidence="2">diguanylate cyclase</fullName>
        <ecNumber evidence="2">2.7.7.65</ecNumber>
    </recommendedName>
</protein>